<dbReference type="Proteomes" id="UP000001064">
    <property type="component" value="Unassembled WGS sequence"/>
</dbReference>
<dbReference type="VEuPathDB" id="AmoebaDB:DICPUDRAFT_78756"/>
<dbReference type="OrthoDB" id="19054at2759"/>
<dbReference type="AlphaFoldDB" id="F0ZKH0"/>
<dbReference type="PANTHER" id="PTHR12419:SF11">
    <property type="entry name" value="OTU DOMAIN-CONTAINING PROTEIN DDB_G0284757"/>
    <property type="match status" value="1"/>
</dbReference>
<dbReference type="InterPro" id="IPR003323">
    <property type="entry name" value="OTU_dom"/>
</dbReference>
<dbReference type="GO" id="GO:0004843">
    <property type="term" value="F:cysteine-type deubiquitinase activity"/>
    <property type="evidence" value="ECO:0000318"/>
    <property type="project" value="GO_Central"/>
</dbReference>
<evidence type="ECO:0000259" key="2">
    <source>
        <dbReference type="PROSITE" id="PS50802"/>
    </source>
</evidence>
<dbReference type="FunFam" id="3.90.70.80:FF:000012">
    <property type="entry name" value="OTU domain-containing protein DDB_G0284757"/>
    <property type="match status" value="1"/>
</dbReference>
<feature type="compositionally biased region" description="Low complexity" evidence="1">
    <location>
        <begin position="396"/>
        <end position="408"/>
    </location>
</feature>
<dbReference type="CDD" id="cd22758">
    <property type="entry name" value="OTU_232R-like"/>
    <property type="match status" value="1"/>
</dbReference>
<keyword evidence="4" id="KW-1185">Reference proteome</keyword>
<reference evidence="4" key="1">
    <citation type="journal article" date="2011" name="Genome Biol.">
        <title>Comparative genomics of the social amoebae Dictyostelium discoideum and Dictyostelium purpureum.</title>
        <authorList>
            <consortium name="US DOE Joint Genome Institute (JGI-PGF)"/>
            <person name="Sucgang R."/>
            <person name="Kuo A."/>
            <person name="Tian X."/>
            <person name="Salerno W."/>
            <person name="Parikh A."/>
            <person name="Feasley C.L."/>
            <person name="Dalin E."/>
            <person name="Tu H."/>
            <person name="Huang E."/>
            <person name="Barry K."/>
            <person name="Lindquist E."/>
            <person name="Shapiro H."/>
            <person name="Bruce D."/>
            <person name="Schmutz J."/>
            <person name="Salamov A."/>
            <person name="Fey P."/>
            <person name="Gaudet P."/>
            <person name="Anjard C."/>
            <person name="Babu M.M."/>
            <person name="Basu S."/>
            <person name="Bushmanova Y."/>
            <person name="van der Wel H."/>
            <person name="Katoh-Kurasawa M."/>
            <person name="Dinh C."/>
            <person name="Coutinho P.M."/>
            <person name="Saito T."/>
            <person name="Elias M."/>
            <person name="Schaap P."/>
            <person name="Kay R.R."/>
            <person name="Henrissat B."/>
            <person name="Eichinger L."/>
            <person name="Rivero F."/>
            <person name="Putnam N.H."/>
            <person name="West C.M."/>
            <person name="Loomis W.F."/>
            <person name="Chisholm R.L."/>
            <person name="Shaulsky G."/>
            <person name="Strassmann J.E."/>
            <person name="Queller D.C."/>
            <person name="Kuspa A."/>
            <person name="Grigoriev I.V."/>
        </authorList>
    </citation>
    <scope>NUCLEOTIDE SEQUENCE [LARGE SCALE GENOMIC DNA]</scope>
    <source>
        <strain evidence="4">QSDP1</strain>
    </source>
</reference>
<dbReference type="EMBL" id="GL871056">
    <property type="protein sequence ID" value="EGC35540.1"/>
    <property type="molecule type" value="Genomic_DNA"/>
</dbReference>
<dbReference type="Pfam" id="PF02338">
    <property type="entry name" value="OTU"/>
    <property type="match status" value="1"/>
</dbReference>
<feature type="compositionally biased region" description="Polar residues" evidence="1">
    <location>
        <begin position="84"/>
        <end position="94"/>
    </location>
</feature>
<feature type="compositionally biased region" description="Polar residues" evidence="1">
    <location>
        <begin position="410"/>
        <end position="421"/>
    </location>
</feature>
<accession>F0ZKH0</accession>
<evidence type="ECO:0000256" key="1">
    <source>
        <dbReference type="SAM" id="MobiDB-lite"/>
    </source>
</evidence>
<dbReference type="PROSITE" id="PS50802">
    <property type="entry name" value="OTU"/>
    <property type="match status" value="1"/>
</dbReference>
<dbReference type="SUPFAM" id="SSF54001">
    <property type="entry name" value="Cysteine proteinases"/>
    <property type="match status" value="1"/>
</dbReference>
<dbReference type="eggNOG" id="KOG2605">
    <property type="taxonomic scope" value="Eukaryota"/>
</dbReference>
<sequence>MYFIVISFFVLFIFYWFFKKTRNNTTKYYYADGTENDQDLFYDDEFYKEFHKKNNPPQQNKQPQSLPIQQSQPNQQPTINNQQAHPHSNPYQQPHQHQQSTYNNQQPQPSQQNQQPTINNQQAHPDPNPYQQPHQHQLQQSHPPPIPHQQPLQHQKPLQQPQPEHTTSTPHYRKLQNIRDYEHQEPQPQQQPLPQQQESQSPPRTHSIDHKVQYYEAMDIDLRAVNTPQPPPADEAIQRLNERLELYSLENNRDIPGDGNCQMHALSDQIYGDLNHSFEIRRAIATWLIKNKNLVLSNGAKLSQFAVTTNWNKYCNQMARRGTWGDHLTLLAAAEIFKSQITVISSVESDSSSFIEIIPKSIEKNRVIFLSHHAEQHYGSLRQIISLLCGSNSGSNSPSNQASSGPSGISHRNTNVGSSNRSTRDACVNWRGILNVGSSNWLSSGSCGCLHRNSNVG</sequence>
<dbReference type="PANTHER" id="PTHR12419">
    <property type="entry name" value="OTU DOMAIN CONTAINING PROTEIN"/>
    <property type="match status" value="1"/>
</dbReference>
<protein>
    <recommendedName>
        <fullName evidence="2">OTU domain-containing protein</fullName>
    </recommendedName>
</protein>
<feature type="region of interest" description="Disordered" evidence="1">
    <location>
        <begin position="51"/>
        <end position="169"/>
    </location>
</feature>
<dbReference type="InParanoid" id="F0ZKH0"/>
<dbReference type="GeneID" id="10501252"/>
<feature type="region of interest" description="Disordered" evidence="1">
    <location>
        <begin position="396"/>
        <end position="423"/>
    </location>
</feature>
<organism evidence="3 4">
    <name type="scientific">Dictyostelium purpureum</name>
    <name type="common">Slime mold</name>
    <dbReference type="NCBI Taxonomy" id="5786"/>
    <lineage>
        <taxon>Eukaryota</taxon>
        <taxon>Amoebozoa</taxon>
        <taxon>Evosea</taxon>
        <taxon>Eumycetozoa</taxon>
        <taxon>Dictyostelia</taxon>
        <taxon>Dictyosteliales</taxon>
        <taxon>Dictyosteliaceae</taxon>
        <taxon>Dictyostelium</taxon>
    </lineage>
</organism>
<feature type="domain" description="OTU" evidence="2">
    <location>
        <begin position="250"/>
        <end position="384"/>
    </location>
</feature>
<evidence type="ECO:0000313" key="4">
    <source>
        <dbReference type="Proteomes" id="UP000001064"/>
    </source>
</evidence>
<feature type="region of interest" description="Disordered" evidence="1">
    <location>
        <begin position="182"/>
        <end position="206"/>
    </location>
</feature>
<evidence type="ECO:0000313" key="3">
    <source>
        <dbReference type="EMBL" id="EGC35540.1"/>
    </source>
</evidence>
<name>F0ZKH0_DICPU</name>
<dbReference type="RefSeq" id="XP_003287911.1">
    <property type="nucleotide sequence ID" value="XM_003287863.1"/>
</dbReference>
<dbReference type="InterPro" id="IPR050704">
    <property type="entry name" value="Peptidase_C85-like"/>
</dbReference>
<dbReference type="InterPro" id="IPR038765">
    <property type="entry name" value="Papain-like_cys_pep_sf"/>
</dbReference>
<feature type="compositionally biased region" description="Low complexity" evidence="1">
    <location>
        <begin position="186"/>
        <end position="203"/>
    </location>
</feature>
<feature type="compositionally biased region" description="Low complexity" evidence="1">
    <location>
        <begin position="95"/>
        <end position="141"/>
    </location>
</feature>
<proteinExistence type="predicted"/>
<dbReference type="Gene3D" id="3.90.70.80">
    <property type="match status" value="1"/>
</dbReference>
<dbReference type="KEGG" id="dpp:DICPUDRAFT_78756"/>
<gene>
    <name evidence="3" type="ORF">DICPUDRAFT_78756</name>
</gene>
<feature type="compositionally biased region" description="Low complexity" evidence="1">
    <location>
        <begin position="55"/>
        <end position="83"/>
    </location>
</feature>
<feature type="compositionally biased region" description="Low complexity" evidence="1">
    <location>
        <begin position="149"/>
        <end position="165"/>
    </location>
</feature>